<dbReference type="Pfam" id="PF04800">
    <property type="entry name" value="NDUS4"/>
    <property type="match status" value="1"/>
</dbReference>
<dbReference type="STRING" id="1122214.Mame_03124"/>
<gene>
    <name evidence="7" type="ORF">Mame_03124</name>
</gene>
<organism evidence="7 8">
    <name type="scientific">Martelella mediterranea DSM 17316</name>
    <dbReference type="NCBI Taxonomy" id="1122214"/>
    <lineage>
        <taxon>Bacteria</taxon>
        <taxon>Pseudomonadati</taxon>
        <taxon>Pseudomonadota</taxon>
        <taxon>Alphaproteobacteria</taxon>
        <taxon>Hyphomicrobiales</taxon>
        <taxon>Aurantimonadaceae</taxon>
        <taxon>Martelella</taxon>
    </lineage>
</organism>
<keyword evidence="3" id="KW-0679">Respiratory chain</keyword>
<evidence type="ECO:0000256" key="4">
    <source>
        <dbReference type="ARBA" id="ARBA00022946"/>
    </source>
</evidence>
<evidence type="ECO:0000256" key="5">
    <source>
        <dbReference type="ARBA" id="ARBA00022982"/>
    </source>
</evidence>
<dbReference type="Proteomes" id="UP000191135">
    <property type="component" value="Chromosome"/>
</dbReference>
<evidence type="ECO:0000256" key="2">
    <source>
        <dbReference type="ARBA" id="ARBA00022448"/>
    </source>
</evidence>
<dbReference type="RefSeq" id="WP_018067707.1">
    <property type="nucleotide sequence ID" value="NZ_AQWH01000051.1"/>
</dbReference>
<evidence type="ECO:0000313" key="8">
    <source>
        <dbReference type="Proteomes" id="UP000191135"/>
    </source>
</evidence>
<evidence type="ECO:0000256" key="3">
    <source>
        <dbReference type="ARBA" id="ARBA00022660"/>
    </source>
</evidence>
<keyword evidence="4" id="KW-0809">Transit peptide</keyword>
<evidence type="ECO:0000256" key="6">
    <source>
        <dbReference type="ARBA" id="ARBA00023136"/>
    </source>
</evidence>
<dbReference type="InterPro" id="IPR006885">
    <property type="entry name" value="NADH_UbQ_FeS_4_mit-like"/>
</dbReference>
<evidence type="ECO:0000256" key="1">
    <source>
        <dbReference type="ARBA" id="ARBA00004370"/>
    </source>
</evidence>
<reference evidence="7 8" key="1">
    <citation type="submission" date="2017-03" db="EMBL/GenBank/DDBJ databases">
        <title>Foreign affairs: Plasmid Transfer between Roseobacters and Rhizobia.</title>
        <authorList>
            <person name="Bartling P."/>
            <person name="Bunk B."/>
            <person name="Overmann J."/>
            <person name="Brinkmann H."/>
            <person name="Petersen J."/>
        </authorList>
    </citation>
    <scope>NUCLEOTIDE SEQUENCE [LARGE SCALE GENOMIC DNA]</scope>
    <source>
        <strain evidence="7 8">MACL11</strain>
    </source>
</reference>
<dbReference type="GO" id="GO:0016020">
    <property type="term" value="C:membrane"/>
    <property type="evidence" value="ECO:0007669"/>
    <property type="project" value="UniProtKB-SubCell"/>
</dbReference>
<keyword evidence="8" id="KW-1185">Reference proteome</keyword>
<dbReference type="KEGG" id="mmed:Mame_03124"/>
<dbReference type="AlphaFoldDB" id="A0A1U9Z437"/>
<dbReference type="GO" id="GO:0022900">
    <property type="term" value="P:electron transport chain"/>
    <property type="evidence" value="ECO:0007669"/>
    <property type="project" value="InterPro"/>
</dbReference>
<keyword evidence="5" id="KW-0249">Electron transport</keyword>
<accession>A0A1U9Z437</accession>
<dbReference type="PANTHER" id="PTHR12219">
    <property type="entry name" value="NADH-UBIQUINONE OXIDOREDUCTASE"/>
    <property type="match status" value="1"/>
</dbReference>
<dbReference type="eggNOG" id="ENOG5032RJS">
    <property type="taxonomic scope" value="Bacteria"/>
</dbReference>
<dbReference type="InterPro" id="IPR038532">
    <property type="entry name" value="NDUFS4-like_sf"/>
</dbReference>
<sequence>MSAKIYRPARSAMQQGNAKTHEWVLEFDQQAPRTIDPLFGYTSSSDTLQQVKLRFETQQDAEDYARRKGIAYRVIPPKEKTVKVVSYSENFSPNRTQPWTH</sequence>
<proteinExistence type="predicted"/>
<comment type="subcellular location">
    <subcellularLocation>
        <location evidence="1">Membrane</location>
    </subcellularLocation>
</comment>
<protein>
    <recommendedName>
        <fullName evidence="9">ETC complex I subunit conserved region</fullName>
    </recommendedName>
</protein>
<dbReference type="PANTHER" id="PTHR12219:SF8">
    <property type="entry name" value="NADH DEHYDROGENASE [UBIQUINONE] IRON-SULFUR PROTEIN 4, MITOCHONDRIAL"/>
    <property type="match status" value="1"/>
</dbReference>
<dbReference type="OrthoDB" id="9799572at2"/>
<evidence type="ECO:0000313" key="7">
    <source>
        <dbReference type="EMBL" id="AQZ52438.1"/>
    </source>
</evidence>
<evidence type="ECO:0008006" key="9">
    <source>
        <dbReference type="Google" id="ProtNLM"/>
    </source>
</evidence>
<keyword evidence="6" id="KW-0472">Membrane</keyword>
<dbReference type="EMBL" id="CP020330">
    <property type="protein sequence ID" value="AQZ52438.1"/>
    <property type="molecule type" value="Genomic_DNA"/>
</dbReference>
<name>A0A1U9Z437_9HYPH</name>
<dbReference type="Gene3D" id="3.30.160.190">
    <property type="entry name" value="atu1810 like domain"/>
    <property type="match status" value="1"/>
</dbReference>
<keyword evidence="2" id="KW-0813">Transport</keyword>